<dbReference type="InterPro" id="IPR036249">
    <property type="entry name" value="Thioredoxin-like_sf"/>
</dbReference>
<evidence type="ECO:0000256" key="3">
    <source>
        <dbReference type="ARBA" id="ARBA00025743"/>
    </source>
</evidence>
<dbReference type="Gene3D" id="1.20.1050.10">
    <property type="match status" value="1"/>
</dbReference>
<feature type="compositionally biased region" description="Basic residues" evidence="5">
    <location>
        <begin position="157"/>
        <end position="174"/>
    </location>
</feature>
<evidence type="ECO:0000313" key="7">
    <source>
        <dbReference type="EnsemblPlants" id="Zm00001eb156100_P001"/>
    </source>
</evidence>
<protein>
    <recommendedName>
        <fullName evidence="1">glutathione transferase</fullName>
        <ecNumber evidence="1">2.5.1.18</ecNumber>
    </recommendedName>
</protein>
<reference evidence="8" key="1">
    <citation type="submission" date="2015-12" db="EMBL/GenBank/DDBJ databases">
        <title>Update maize B73 reference genome by single molecule sequencing technologies.</title>
        <authorList>
            <consortium name="Maize Genome Sequencing Project"/>
            <person name="Ware D."/>
        </authorList>
    </citation>
    <scope>NUCLEOTIDE SEQUENCE [LARGE SCALE GENOMIC DNA]</scope>
    <source>
        <strain evidence="8">cv. B73</strain>
    </source>
</reference>
<feature type="compositionally biased region" description="Low complexity" evidence="5">
    <location>
        <begin position="175"/>
        <end position="187"/>
    </location>
</feature>
<evidence type="ECO:0000256" key="1">
    <source>
        <dbReference type="ARBA" id="ARBA00012452"/>
    </source>
</evidence>
<feature type="region of interest" description="Disordered" evidence="5">
    <location>
        <begin position="139"/>
        <end position="205"/>
    </location>
</feature>
<dbReference type="PANTHER" id="PTHR11260">
    <property type="entry name" value="GLUTATHIONE S-TRANSFERASE, GST, SUPERFAMILY, GST DOMAIN CONTAINING"/>
    <property type="match status" value="1"/>
</dbReference>
<dbReference type="InterPro" id="IPR045073">
    <property type="entry name" value="Omega/Tau-like"/>
</dbReference>
<dbReference type="AlphaFoldDB" id="A0A804NEW1"/>
<dbReference type="Gramene" id="Zm00001eb156100_T001">
    <property type="protein sequence ID" value="Zm00001eb156100_P001"/>
    <property type="gene ID" value="Zm00001eb156100"/>
</dbReference>
<name>A0A804NEW1_MAIZE</name>
<proteinExistence type="evidence at protein level"/>
<dbReference type="PROSITE" id="PS50404">
    <property type="entry name" value="GST_NTER"/>
    <property type="match status" value="1"/>
</dbReference>
<evidence type="ECO:0000256" key="4">
    <source>
        <dbReference type="ARBA" id="ARBA00047960"/>
    </source>
</evidence>
<dbReference type="InterPro" id="IPR040079">
    <property type="entry name" value="Glutathione_S-Trfase"/>
</dbReference>
<feature type="compositionally biased region" description="Polar residues" evidence="5">
    <location>
        <begin position="188"/>
        <end position="199"/>
    </location>
</feature>
<reference evidence="7" key="2">
    <citation type="submission" date="2019-07" db="EMBL/GenBank/DDBJ databases">
        <authorList>
            <person name="Seetharam A."/>
            <person name="Woodhouse M."/>
            <person name="Cannon E."/>
        </authorList>
    </citation>
    <scope>NUCLEOTIDE SEQUENCE [LARGE SCALE GENOMIC DNA]</scope>
    <source>
        <strain evidence="7">cv. B73</strain>
    </source>
</reference>
<dbReference type="SFLD" id="SFLDS00019">
    <property type="entry name" value="Glutathione_Transferase_(cytos"/>
    <property type="match status" value="1"/>
</dbReference>
<dbReference type="Proteomes" id="UP000007305">
    <property type="component" value="Chromosome 3"/>
</dbReference>
<evidence type="ECO:0000259" key="6">
    <source>
        <dbReference type="PROSITE" id="PS50404"/>
    </source>
</evidence>
<dbReference type="InParanoid" id="A0A804NEW1"/>
<comment type="catalytic activity">
    <reaction evidence="4">
        <text>RX + glutathione = an S-substituted glutathione + a halide anion + H(+)</text>
        <dbReference type="Rhea" id="RHEA:16437"/>
        <dbReference type="ChEBI" id="CHEBI:15378"/>
        <dbReference type="ChEBI" id="CHEBI:16042"/>
        <dbReference type="ChEBI" id="CHEBI:17792"/>
        <dbReference type="ChEBI" id="CHEBI:57925"/>
        <dbReference type="ChEBI" id="CHEBI:90779"/>
        <dbReference type="EC" id="2.5.1.18"/>
    </reaction>
</comment>
<dbReference type="Gene3D" id="3.40.30.10">
    <property type="entry name" value="Glutaredoxin"/>
    <property type="match status" value="1"/>
</dbReference>
<organism evidence="7 8">
    <name type="scientific">Zea mays</name>
    <name type="common">Maize</name>
    <dbReference type="NCBI Taxonomy" id="4577"/>
    <lineage>
        <taxon>Eukaryota</taxon>
        <taxon>Viridiplantae</taxon>
        <taxon>Streptophyta</taxon>
        <taxon>Embryophyta</taxon>
        <taxon>Tracheophyta</taxon>
        <taxon>Spermatophyta</taxon>
        <taxon>Magnoliopsida</taxon>
        <taxon>Liliopsida</taxon>
        <taxon>Poales</taxon>
        <taxon>Poaceae</taxon>
        <taxon>PACMAD clade</taxon>
        <taxon>Panicoideae</taxon>
        <taxon>Andropogonodae</taxon>
        <taxon>Andropogoneae</taxon>
        <taxon>Tripsacinae</taxon>
        <taxon>Zea</taxon>
    </lineage>
</organism>
<keyword evidence="8" id="KW-1185">Reference proteome</keyword>
<dbReference type="PANTHER" id="PTHR11260:SF770">
    <property type="entry name" value="GLUTATHIONE S-TRANSFERASE"/>
    <property type="match status" value="1"/>
</dbReference>
<gene>
    <name evidence="7" type="primary">LOC100285806</name>
</gene>
<dbReference type="OrthoDB" id="4951845at2759"/>
<comment type="similarity">
    <text evidence="3">Belongs to the GST superfamily. Tau family.</text>
</comment>
<keyword evidence="9" id="KW-1267">Proteomics identification</keyword>
<evidence type="ECO:0000256" key="2">
    <source>
        <dbReference type="ARBA" id="ARBA00022679"/>
    </source>
</evidence>
<feature type="domain" description="GST N-terminal" evidence="6">
    <location>
        <begin position="11"/>
        <end position="90"/>
    </location>
</feature>
<evidence type="ECO:0000313" key="8">
    <source>
        <dbReference type="Proteomes" id="UP000007305"/>
    </source>
</evidence>
<dbReference type="FunFam" id="3.40.30.10:FF:000044">
    <property type="entry name" value="Glutathione S-transferase GSTU6"/>
    <property type="match status" value="1"/>
</dbReference>
<dbReference type="Pfam" id="PF02798">
    <property type="entry name" value="GST_N"/>
    <property type="match status" value="1"/>
</dbReference>
<dbReference type="CDD" id="cd03058">
    <property type="entry name" value="GST_N_Tau"/>
    <property type="match status" value="1"/>
</dbReference>
<dbReference type="SFLD" id="SFLDG00358">
    <property type="entry name" value="Main_(cytGST)"/>
    <property type="match status" value="1"/>
</dbReference>
<dbReference type="GO" id="GO:0005737">
    <property type="term" value="C:cytoplasm"/>
    <property type="evidence" value="ECO:0000318"/>
    <property type="project" value="GO_Central"/>
</dbReference>
<feature type="compositionally biased region" description="Low complexity" evidence="5">
    <location>
        <begin position="140"/>
        <end position="153"/>
    </location>
</feature>
<dbReference type="SUPFAM" id="SSF52833">
    <property type="entry name" value="Thioredoxin-like"/>
    <property type="match status" value="1"/>
</dbReference>
<dbReference type="EnsemblPlants" id="Zm00001eb156100_T001">
    <property type="protein sequence ID" value="Zm00001eb156100_P001"/>
    <property type="gene ID" value="Zm00001eb156100"/>
</dbReference>
<reference evidence="7" key="3">
    <citation type="submission" date="2021-05" db="UniProtKB">
        <authorList>
            <consortium name="EnsemblPlants"/>
        </authorList>
    </citation>
    <scope>IDENTIFICATION</scope>
    <source>
        <strain evidence="7">cv. B73</strain>
    </source>
</reference>
<keyword evidence="2" id="KW-0808">Transferase</keyword>
<sequence length="313" mass="34816">MAAAGGGVGDSELRLLGKSSSPWVFRVRVALGLRGLSYEYIEEDLGNKSELLLRSNPVHKKVPVLIHGGRPVCESLVILQYVDEIWRGTGPPLLPSDPYDRATARFWAAYVDDKVRYSGGDESVLELSDSAVLPFPFPVSSSSRRSARCSGRGRTSRERRRSRTPSSWRRRWSGRSRSAPGGRRSSAATPSGSWTSRSGATRFGSERWTRRRAPTFWTGPGSLTWRRGRSGSWPSAPSTRWCRTPGSFWSSTGRLGPNGLPLLILAELMNTLDACCLHWLLVLDTFSDTVSNRNKYIKASLETLVLLRFLKIE</sequence>
<dbReference type="InterPro" id="IPR004045">
    <property type="entry name" value="Glutathione_S-Trfase_N"/>
</dbReference>
<dbReference type="GO" id="GO:0006749">
    <property type="term" value="P:glutathione metabolic process"/>
    <property type="evidence" value="ECO:0000318"/>
    <property type="project" value="GO_Central"/>
</dbReference>
<dbReference type="EC" id="2.5.1.18" evidence="1"/>
<accession>A0A804NEW1</accession>
<evidence type="ECO:0000256" key="5">
    <source>
        <dbReference type="SAM" id="MobiDB-lite"/>
    </source>
</evidence>
<evidence type="ECO:0007829" key="9">
    <source>
        <dbReference type="PeptideAtlas" id="A0A804NEW1"/>
    </source>
</evidence>
<dbReference type="GO" id="GO:0004364">
    <property type="term" value="F:glutathione transferase activity"/>
    <property type="evidence" value="ECO:0000318"/>
    <property type="project" value="GO_Central"/>
</dbReference>